<dbReference type="EMBL" id="QTSX02003583">
    <property type="protein sequence ID" value="KAJ9070259.1"/>
    <property type="molecule type" value="Genomic_DNA"/>
</dbReference>
<protein>
    <submittedName>
        <fullName evidence="1">Uncharacterized protein</fullName>
    </submittedName>
</protein>
<name>A0ACC2T6S9_9FUNG</name>
<comment type="caution">
    <text evidence="1">The sequence shown here is derived from an EMBL/GenBank/DDBJ whole genome shotgun (WGS) entry which is preliminary data.</text>
</comment>
<accession>A0ACC2T6S9</accession>
<organism evidence="1 2">
    <name type="scientific">Entomophthora muscae</name>
    <dbReference type="NCBI Taxonomy" id="34485"/>
    <lineage>
        <taxon>Eukaryota</taxon>
        <taxon>Fungi</taxon>
        <taxon>Fungi incertae sedis</taxon>
        <taxon>Zoopagomycota</taxon>
        <taxon>Entomophthoromycotina</taxon>
        <taxon>Entomophthoromycetes</taxon>
        <taxon>Entomophthorales</taxon>
        <taxon>Entomophthoraceae</taxon>
        <taxon>Entomophthora</taxon>
    </lineage>
</organism>
<reference evidence="1" key="1">
    <citation type="submission" date="2022-04" db="EMBL/GenBank/DDBJ databases">
        <title>Genome of the entomopathogenic fungus Entomophthora muscae.</title>
        <authorList>
            <person name="Elya C."/>
            <person name="Lovett B.R."/>
            <person name="Lee E."/>
            <person name="Macias A.M."/>
            <person name="Hajek A.E."/>
            <person name="De Bivort B.L."/>
            <person name="Kasson M.T."/>
            <person name="De Fine Licht H.H."/>
            <person name="Stajich J.E."/>
        </authorList>
    </citation>
    <scope>NUCLEOTIDE SEQUENCE</scope>
    <source>
        <strain evidence="1">Berkeley</strain>
    </source>
</reference>
<gene>
    <name evidence="1" type="ORF">DSO57_1010081</name>
</gene>
<evidence type="ECO:0000313" key="1">
    <source>
        <dbReference type="EMBL" id="KAJ9070259.1"/>
    </source>
</evidence>
<keyword evidence="2" id="KW-1185">Reference proteome</keyword>
<evidence type="ECO:0000313" key="2">
    <source>
        <dbReference type="Proteomes" id="UP001165960"/>
    </source>
</evidence>
<dbReference type="Proteomes" id="UP001165960">
    <property type="component" value="Unassembled WGS sequence"/>
</dbReference>
<proteinExistence type="predicted"/>
<sequence length="268" mass="29691">MKRLKTQKVTSTEEPLPINSPVWILAGNRKKLDSVNRGPGRAIKYRPEHNTYLVKFQSFKNPIIKKYHRTHLCLSKGEHLTRLVPTSKQLQEHQAAAVKTKPPSDAPDFPKRRSLSDKNTSKQPKGTKCSSKPTKSTKKKPVSSKKATPKPSSKPSPDPSPEKIPAHSTGGEETDGSLTDHSFYNLASDEEPIKRRQQGKNTPPKDKSPVHEEHHNKPPSVSPPPNSLPSISSGDDSKPHPNYFPGFCHTPASPWDPLLTHNICNVDG</sequence>